<reference evidence="2" key="2">
    <citation type="submission" date="2020-09" db="EMBL/GenBank/DDBJ databases">
        <authorList>
            <person name="Sun Q."/>
            <person name="Kim S."/>
        </authorList>
    </citation>
    <scope>NUCLEOTIDE SEQUENCE</scope>
    <source>
        <strain evidence="2">KCTC 12988</strain>
    </source>
</reference>
<evidence type="ECO:0000313" key="2">
    <source>
        <dbReference type="EMBL" id="GHC67111.1"/>
    </source>
</evidence>
<reference evidence="2" key="1">
    <citation type="journal article" date="2014" name="Int. J. Syst. Evol. Microbiol.">
        <title>Complete genome sequence of Corynebacterium casei LMG S-19264T (=DSM 44701T), isolated from a smear-ripened cheese.</title>
        <authorList>
            <consortium name="US DOE Joint Genome Institute (JGI-PGF)"/>
            <person name="Walter F."/>
            <person name="Albersmeier A."/>
            <person name="Kalinowski J."/>
            <person name="Ruckert C."/>
        </authorList>
    </citation>
    <scope>NUCLEOTIDE SEQUENCE</scope>
    <source>
        <strain evidence="2">KCTC 12988</strain>
    </source>
</reference>
<accession>A0A918WQB3</accession>
<keyword evidence="1" id="KW-0812">Transmembrane</keyword>
<comment type="caution">
    <text evidence="2">The sequence shown here is derived from an EMBL/GenBank/DDBJ whole genome shotgun (WGS) entry which is preliminary data.</text>
</comment>
<keyword evidence="1" id="KW-0472">Membrane</keyword>
<dbReference type="RefSeq" id="WP_189574192.1">
    <property type="nucleotide sequence ID" value="NZ_BMXI01000023.1"/>
</dbReference>
<organism evidence="2 3">
    <name type="scientific">Roseibacillus persicicus</name>
    <dbReference type="NCBI Taxonomy" id="454148"/>
    <lineage>
        <taxon>Bacteria</taxon>
        <taxon>Pseudomonadati</taxon>
        <taxon>Verrucomicrobiota</taxon>
        <taxon>Verrucomicrobiia</taxon>
        <taxon>Verrucomicrobiales</taxon>
        <taxon>Verrucomicrobiaceae</taxon>
        <taxon>Roseibacillus</taxon>
    </lineage>
</organism>
<name>A0A918WQB3_9BACT</name>
<feature type="transmembrane region" description="Helical" evidence="1">
    <location>
        <begin position="111"/>
        <end position="134"/>
    </location>
</feature>
<protein>
    <submittedName>
        <fullName evidence="2">Uncharacterized protein</fullName>
    </submittedName>
</protein>
<dbReference type="AlphaFoldDB" id="A0A918WQB3"/>
<evidence type="ECO:0000313" key="3">
    <source>
        <dbReference type="Proteomes" id="UP000644507"/>
    </source>
</evidence>
<dbReference type="Proteomes" id="UP000644507">
    <property type="component" value="Unassembled WGS sequence"/>
</dbReference>
<dbReference type="EMBL" id="BMXI01000023">
    <property type="protein sequence ID" value="GHC67111.1"/>
    <property type="molecule type" value="Genomic_DNA"/>
</dbReference>
<sequence length="411" mass="46684">MIDKARGIFICPDCGGPSAATGDGFASCSECQGKFELPKKVEQKVLAPSPVLPASSSNAIQRNIALKPKGGAEQFGSVEKIPEPVVPTKDIEDVQRERGERRKRLKKKNQPAVKVYLGWGILWLGAVALVLFVVSNLQKQFAANNKNAPTVEERLSGEEREFYKQEYPLITRTFRNFLEARSTSQMAEFALKANQLDRKMTRYFKENSRKFSASDLKGNPTFWNVAFEESPGFVEVVWDGGKSGPVEAVFVKVDDSWVVDWEHFARYSTESWTVFRQRIGGTRKGVFRVYVEKVSEGEGSDFSQWLKVRIQPPYRNRERRRREASQAILLEGTDGIVSDFVHLFADREGQSEGYSELWSRDPEELRRATVELEWVQDPVTGEERMVIQKLLSEHWRSLDVENAASGESTEE</sequence>
<keyword evidence="1" id="KW-1133">Transmembrane helix</keyword>
<keyword evidence="3" id="KW-1185">Reference proteome</keyword>
<proteinExistence type="predicted"/>
<evidence type="ECO:0000256" key="1">
    <source>
        <dbReference type="SAM" id="Phobius"/>
    </source>
</evidence>
<gene>
    <name evidence="2" type="ORF">GCM10007100_38860</name>
</gene>